<organism evidence="3 4">
    <name type="scientific">Ensifer adhaerens</name>
    <name type="common">Sinorhizobium morelense</name>
    <dbReference type="NCBI Taxonomy" id="106592"/>
    <lineage>
        <taxon>Bacteria</taxon>
        <taxon>Pseudomonadati</taxon>
        <taxon>Pseudomonadota</taxon>
        <taxon>Alphaproteobacteria</taxon>
        <taxon>Hyphomicrobiales</taxon>
        <taxon>Rhizobiaceae</taxon>
        <taxon>Sinorhizobium/Ensifer group</taxon>
        <taxon>Ensifer</taxon>
    </lineage>
</organism>
<keyword evidence="3" id="KW-0614">Plasmid</keyword>
<proteinExistence type="predicted"/>
<dbReference type="GO" id="GO:0005507">
    <property type="term" value="F:copper ion binding"/>
    <property type="evidence" value="ECO:0007669"/>
    <property type="project" value="InterPro"/>
</dbReference>
<evidence type="ECO:0000313" key="4">
    <source>
        <dbReference type="Proteomes" id="UP001055460"/>
    </source>
</evidence>
<accession>A0A9Q8YCT1</accession>
<name>A0A9Q8YCT1_ENSAD</name>
<evidence type="ECO:0000313" key="3">
    <source>
        <dbReference type="EMBL" id="USJ26820.1"/>
    </source>
</evidence>
<dbReference type="PROSITE" id="PS50857">
    <property type="entry name" value="COX2_CUA"/>
    <property type="match status" value="1"/>
</dbReference>
<dbReference type="EMBL" id="CP098808">
    <property type="protein sequence ID" value="USJ26820.1"/>
    <property type="molecule type" value="Genomic_DNA"/>
</dbReference>
<keyword evidence="1" id="KW-0732">Signal</keyword>
<protein>
    <recommendedName>
        <fullName evidence="2">Cytochrome oxidase subunit II copper A binding domain-containing protein</fullName>
    </recommendedName>
</protein>
<geneLocation type="plasmid" evidence="3 4">
    <name>pA</name>
</geneLocation>
<evidence type="ECO:0000256" key="1">
    <source>
        <dbReference type="SAM" id="SignalP"/>
    </source>
</evidence>
<dbReference type="SUPFAM" id="SSF49503">
    <property type="entry name" value="Cupredoxins"/>
    <property type="match status" value="1"/>
</dbReference>
<evidence type="ECO:0000259" key="2">
    <source>
        <dbReference type="PROSITE" id="PS50857"/>
    </source>
</evidence>
<dbReference type="AlphaFoldDB" id="A0A9Q8YCT1"/>
<feature type="domain" description="Cytochrome oxidase subunit II copper A binding" evidence="2">
    <location>
        <begin position="30"/>
        <end position="154"/>
    </location>
</feature>
<dbReference type="InterPro" id="IPR002429">
    <property type="entry name" value="CcO_II-like_C"/>
</dbReference>
<dbReference type="GO" id="GO:0016020">
    <property type="term" value="C:membrane"/>
    <property type="evidence" value="ECO:0007669"/>
    <property type="project" value="InterPro"/>
</dbReference>
<dbReference type="RefSeq" id="WP_113136349.1">
    <property type="nucleotide sequence ID" value="NZ_CP098808.1"/>
</dbReference>
<feature type="chain" id="PRO_5040458382" description="Cytochrome oxidase subunit II copper A binding domain-containing protein" evidence="1">
    <location>
        <begin position="22"/>
        <end position="154"/>
    </location>
</feature>
<feature type="signal peptide" evidence="1">
    <location>
        <begin position="1"/>
        <end position="21"/>
    </location>
</feature>
<gene>
    <name evidence="3" type="ORF">NE863_23090</name>
</gene>
<dbReference type="Proteomes" id="UP001055460">
    <property type="component" value="Plasmid pA"/>
</dbReference>
<reference evidence="3" key="1">
    <citation type="submission" date="2022-06" db="EMBL/GenBank/DDBJ databases">
        <title>Physiological and biochemical characterization and genomic elucidation of a strain of the genus Ensifer adhaerens M8 that combines arsenic oxidation and chromium reduction.</title>
        <authorList>
            <person name="Li X."/>
            <person name="Yu c."/>
        </authorList>
    </citation>
    <scope>NUCLEOTIDE SEQUENCE</scope>
    <source>
        <strain evidence="3">M8</strain>
        <plasmid evidence="3">pA</plasmid>
    </source>
</reference>
<sequence>MTWASRIIFFLTMAFVSSGMATTEEAASPDDDLTILLRADKGALTLEYRKPGQRLEDDPSVQCAVGARFTLPAGAVVNLELVSTDIVYSFEVPGYVEQVDLVPGLVSYRQIETPAETGQADGVLQVHPDGLKKAIAVRFNKEQSAFDARMLCAN</sequence>
<dbReference type="Gene3D" id="2.60.40.420">
    <property type="entry name" value="Cupredoxins - blue copper proteins"/>
    <property type="match status" value="1"/>
</dbReference>
<dbReference type="GO" id="GO:0004129">
    <property type="term" value="F:cytochrome-c oxidase activity"/>
    <property type="evidence" value="ECO:0007669"/>
    <property type="project" value="InterPro"/>
</dbReference>
<dbReference type="InterPro" id="IPR008972">
    <property type="entry name" value="Cupredoxin"/>
</dbReference>